<dbReference type="PANTHER" id="PTHR39327:SF1">
    <property type="entry name" value="BLR5470 PROTEIN"/>
    <property type="match status" value="1"/>
</dbReference>
<evidence type="ECO:0000259" key="3">
    <source>
        <dbReference type="Pfam" id="PF07705"/>
    </source>
</evidence>
<feature type="domain" description="CARDB" evidence="3">
    <location>
        <begin position="58"/>
        <end position="132"/>
    </location>
</feature>
<dbReference type="Gene3D" id="3.10.620.30">
    <property type="match status" value="1"/>
</dbReference>
<keyword evidence="2" id="KW-1133">Transmembrane helix</keyword>
<dbReference type="Gene3D" id="2.60.40.10">
    <property type="entry name" value="Immunoglobulins"/>
    <property type="match status" value="4"/>
</dbReference>
<accession>A0A133VL15</accession>
<dbReference type="Proteomes" id="UP000070504">
    <property type="component" value="Unassembled WGS sequence"/>
</dbReference>
<protein>
    <recommendedName>
        <fullName evidence="3">CARDB domain-containing protein</fullName>
    </recommendedName>
</protein>
<feature type="compositionally biased region" description="Basic and acidic residues" evidence="1">
    <location>
        <begin position="7"/>
        <end position="16"/>
    </location>
</feature>
<sequence>MFNGGDRQGRYLDPSRREKRKKGWSDKKKITVGAAILSIIIAIVGIFVLTRPEPNIRIKSMSLSDLEVAKGGTVTVGVKVTNKGGAEGTHEIPLKLNGSVVDRRTITLSSGKTKTVSFEVSKQELGSYNLNVEGFGGKFEVLEPAKFEVSNLLVTPKEVAPGGDVDMFVDVNNVGGVEGSHMVGLEINGGVESTENITVAGGKTETVNMVFAENAPGDYTVEVENLERSVHVLEPAEFEVSDLSVSPSRAGPGEDVNVSVEVGNVGEMSGRHTVELEIDGVVEDSRTVDLSGGDNTTFSFAIRKETKKAYTIKIGGLTQSFEVVTPATFEVSNLSINPTPVRPGETVNVSVDVGNVGELSGEYTVELKVDGSVEITRTTILGGGESTTLYFTLEKNIEKEYSVSVGNLSDSFEVTSAIITKYFEWTDHLNEELSWRLSIEKWRYENYRNLTHVVYGEEGILEFVTYKDSLIEYMANELSEKYSTPEDESNYILSFVQSFSYLPENGEYIRYPVETVVDNGDCEDTAILYAALMKAAGLDVALIEFQGHMMAGVNLPDLPQSGTQDYIHWFEKNGKRYYTCETTGLYWRVGDIPEEYQGESAQVYAVD</sequence>
<dbReference type="PANTHER" id="PTHR39327">
    <property type="match status" value="1"/>
</dbReference>
<gene>
    <name evidence="4" type="ORF">AKJ54_00735</name>
</gene>
<comment type="caution">
    <text evidence="4">The sequence shown here is derived from an EMBL/GenBank/DDBJ whole genome shotgun (WGS) entry which is preliminary data.</text>
</comment>
<dbReference type="InterPro" id="IPR010319">
    <property type="entry name" value="Transglutaminase-like_Cys_pept"/>
</dbReference>
<evidence type="ECO:0000313" key="4">
    <source>
        <dbReference type="EMBL" id="KXB07117.1"/>
    </source>
</evidence>
<keyword evidence="2" id="KW-0812">Transmembrane</keyword>
<feature type="region of interest" description="Disordered" evidence="1">
    <location>
        <begin position="1"/>
        <end position="24"/>
    </location>
</feature>
<feature type="domain" description="CARDB" evidence="3">
    <location>
        <begin position="240"/>
        <end position="313"/>
    </location>
</feature>
<organism evidence="4 5">
    <name type="scientific">candidate division MSBL1 archaeon SCGC-AAA382K21</name>
    <dbReference type="NCBI Taxonomy" id="1698283"/>
    <lineage>
        <taxon>Archaea</taxon>
        <taxon>Methanobacteriati</taxon>
        <taxon>Methanobacteriota</taxon>
        <taxon>candidate division MSBL1</taxon>
    </lineage>
</organism>
<evidence type="ECO:0000313" key="5">
    <source>
        <dbReference type="Proteomes" id="UP000070504"/>
    </source>
</evidence>
<dbReference type="InterPro" id="IPR013783">
    <property type="entry name" value="Ig-like_fold"/>
</dbReference>
<keyword evidence="2" id="KW-0472">Membrane</keyword>
<name>A0A133VL15_9EURY</name>
<evidence type="ECO:0000256" key="1">
    <source>
        <dbReference type="SAM" id="MobiDB-lite"/>
    </source>
</evidence>
<dbReference type="Pfam" id="PF07705">
    <property type="entry name" value="CARDB"/>
    <property type="match status" value="2"/>
</dbReference>
<feature type="transmembrane region" description="Helical" evidence="2">
    <location>
        <begin position="30"/>
        <end position="49"/>
    </location>
</feature>
<keyword evidence="5" id="KW-1185">Reference proteome</keyword>
<proteinExistence type="predicted"/>
<evidence type="ECO:0000256" key="2">
    <source>
        <dbReference type="SAM" id="Phobius"/>
    </source>
</evidence>
<dbReference type="InterPro" id="IPR011635">
    <property type="entry name" value="CARDB"/>
</dbReference>
<dbReference type="EMBL" id="LHYH01000011">
    <property type="protein sequence ID" value="KXB07117.1"/>
    <property type="molecule type" value="Genomic_DNA"/>
</dbReference>
<reference evidence="4 5" key="1">
    <citation type="journal article" date="2016" name="Sci. Rep.">
        <title>Metabolic traits of an uncultured archaeal lineage -MSBL1- from brine pools of the Red Sea.</title>
        <authorList>
            <person name="Mwirichia R."/>
            <person name="Alam I."/>
            <person name="Rashid M."/>
            <person name="Vinu M."/>
            <person name="Ba-Alawi W."/>
            <person name="Anthony Kamau A."/>
            <person name="Kamanda Ngugi D."/>
            <person name="Goker M."/>
            <person name="Klenk H.P."/>
            <person name="Bajic V."/>
            <person name="Stingl U."/>
        </authorList>
    </citation>
    <scope>NUCLEOTIDE SEQUENCE [LARGE SCALE GENOMIC DNA]</scope>
    <source>
        <strain evidence="4">SCGC-AAA382K21</strain>
    </source>
</reference>
<dbReference type="AlphaFoldDB" id="A0A133VL15"/>